<reference evidence="2" key="1">
    <citation type="submission" date="2022-07" db="EMBL/GenBank/DDBJ databases">
        <title>Draft genome sequence of Zalerion maritima ATCC 34329, a (micro)plastics degrading marine fungus.</title>
        <authorList>
            <person name="Paco A."/>
            <person name="Goncalves M.F.M."/>
            <person name="Rocha-Santos T.A.P."/>
            <person name="Alves A."/>
        </authorList>
    </citation>
    <scope>NUCLEOTIDE SEQUENCE</scope>
    <source>
        <strain evidence="2">ATCC 34329</strain>
    </source>
</reference>
<name>A0AAD5WRX8_9PEZI</name>
<keyword evidence="1" id="KW-0732">Signal</keyword>
<organism evidence="2 3">
    <name type="scientific">Zalerion maritima</name>
    <dbReference type="NCBI Taxonomy" id="339359"/>
    <lineage>
        <taxon>Eukaryota</taxon>
        <taxon>Fungi</taxon>
        <taxon>Dikarya</taxon>
        <taxon>Ascomycota</taxon>
        <taxon>Pezizomycotina</taxon>
        <taxon>Sordariomycetes</taxon>
        <taxon>Lulworthiomycetidae</taxon>
        <taxon>Lulworthiales</taxon>
        <taxon>Lulworthiaceae</taxon>
        <taxon>Zalerion</taxon>
    </lineage>
</organism>
<dbReference type="AlphaFoldDB" id="A0AAD5WRX8"/>
<keyword evidence="3" id="KW-1185">Reference proteome</keyword>
<accession>A0AAD5WRX8</accession>
<feature type="signal peptide" evidence="1">
    <location>
        <begin position="1"/>
        <end position="17"/>
    </location>
</feature>
<comment type="caution">
    <text evidence="2">The sequence shown here is derived from an EMBL/GenBank/DDBJ whole genome shotgun (WGS) entry which is preliminary data.</text>
</comment>
<sequence length="146" mass="15039">MKFSSAILLFAVGLVAAWESSSEDTTTLTSTCTQTMTITQCNPTYTDCPYVSETTTPEPVETTIETTSEMPSYPAHNTTVPHPTSGFLNTTTSAGPTLVTATQTSIVEGTSATTSEAPIVTDSGAGNLFVNSGLLMGVLAAGAAFL</sequence>
<proteinExistence type="predicted"/>
<dbReference type="Proteomes" id="UP001201980">
    <property type="component" value="Unassembled WGS sequence"/>
</dbReference>
<evidence type="ECO:0000256" key="1">
    <source>
        <dbReference type="SAM" id="SignalP"/>
    </source>
</evidence>
<dbReference type="EMBL" id="JAKWBI020000202">
    <property type="protein sequence ID" value="KAJ2899264.1"/>
    <property type="molecule type" value="Genomic_DNA"/>
</dbReference>
<evidence type="ECO:0000313" key="3">
    <source>
        <dbReference type="Proteomes" id="UP001201980"/>
    </source>
</evidence>
<evidence type="ECO:0000313" key="2">
    <source>
        <dbReference type="EMBL" id="KAJ2899264.1"/>
    </source>
</evidence>
<feature type="chain" id="PRO_5042104442" evidence="1">
    <location>
        <begin position="18"/>
        <end position="146"/>
    </location>
</feature>
<protein>
    <submittedName>
        <fullName evidence="2">Uncharacterized protein</fullName>
    </submittedName>
</protein>
<gene>
    <name evidence="2" type="ORF">MKZ38_003314</name>
</gene>